<dbReference type="PROSITE" id="PS50928">
    <property type="entry name" value="ABC_TM1"/>
    <property type="match status" value="2"/>
</dbReference>
<name>A0A6G6WM71_9ACTN</name>
<dbReference type="GO" id="GO:0005886">
    <property type="term" value="C:plasma membrane"/>
    <property type="evidence" value="ECO:0007669"/>
    <property type="project" value="UniProtKB-SubCell"/>
</dbReference>
<feature type="transmembrane region" description="Helical" evidence="8">
    <location>
        <begin position="64"/>
        <end position="83"/>
    </location>
</feature>
<feature type="domain" description="ABC transmembrane type-1" evidence="9">
    <location>
        <begin position="26"/>
        <end position="215"/>
    </location>
</feature>
<evidence type="ECO:0000313" key="11">
    <source>
        <dbReference type="Proteomes" id="UP000502996"/>
    </source>
</evidence>
<organism evidence="10 11">
    <name type="scientific">Nocardioides anomalus</name>
    <dbReference type="NCBI Taxonomy" id="2712223"/>
    <lineage>
        <taxon>Bacteria</taxon>
        <taxon>Bacillati</taxon>
        <taxon>Actinomycetota</taxon>
        <taxon>Actinomycetes</taxon>
        <taxon>Propionibacteriales</taxon>
        <taxon>Nocardioidaceae</taxon>
        <taxon>Nocardioides</taxon>
    </lineage>
</organism>
<feature type="transmembrane region" description="Helical" evidence="8">
    <location>
        <begin position="195"/>
        <end position="218"/>
    </location>
</feature>
<dbReference type="SUPFAM" id="SSF161098">
    <property type="entry name" value="MetI-like"/>
    <property type="match status" value="2"/>
</dbReference>
<keyword evidence="5 8" id="KW-0812">Transmembrane</keyword>
<sequence length="500" mass="52282">MVHRGFADGPGEVLDVLGRDRTRRVVWFTVWSAGLATLASVALGLPAAYVLHRLRFPGRDLVRALLLVPFVLPTVVVGVAFRLLVRDTPLDGSPIAIVAGLVFFNVAVVIRAVGAAWESLDPRPGEAAAALGATPAQVLRTVTLPALRPAIVSAASVVFLFCATSYGVVLTLGGLRYSSVETEIYLLTTQLLDLPAAAALSIVQLLAITALIVLAGRLRSVPDPTVARRTARARRPRGVDTVPVVVTLLALALVAAPLLTLLTGSLREDGTWTLANFRRLSTTGDGSALLVPATDALTTSLRTAVDATWMSLLLGGLIAVVVSRRSLSAGERRLRGTLDAFFMLPLGVSAVTLGFGFLLTLDTSSPLLVPIAQALVALPLVVRTLVPVLQGVDDRQRQAAASLGAGPLRAFWTVDVPAVRRPLLAAAGFAFAVSLGEFGATSFLARDEHPTLPVVIFQLIGRPGSDNFGMALAASVVLAAATALVVLVVDRVGGRSFGVL</sequence>
<feature type="transmembrane region" description="Helical" evidence="8">
    <location>
        <begin position="25"/>
        <end position="52"/>
    </location>
</feature>
<reference evidence="10 11" key="1">
    <citation type="submission" date="2020-02" db="EMBL/GenBank/DDBJ databases">
        <title>Full genome sequence of Nocardioides sp. R-3366.</title>
        <authorList>
            <person name="Im W.-T."/>
        </authorList>
    </citation>
    <scope>NUCLEOTIDE SEQUENCE [LARGE SCALE GENOMIC DNA]</scope>
    <source>
        <strain evidence="10 11">R-3366</strain>
    </source>
</reference>
<evidence type="ECO:0000256" key="5">
    <source>
        <dbReference type="ARBA" id="ARBA00022692"/>
    </source>
</evidence>
<feature type="transmembrane region" description="Helical" evidence="8">
    <location>
        <begin position="150"/>
        <end position="175"/>
    </location>
</feature>
<accession>A0A6G6WM71</accession>
<evidence type="ECO:0000256" key="6">
    <source>
        <dbReference type="ARBA" id="ARBA00022989"/>
    </source>
</evidence>
<keyword evidence="3" id="KW-1003">Cell membrane</keyword>
<keyword evidence="11" id="KW-1185">Reference proteome</keyword>
<dbReference type="KEGG" id="nano:G5V58_24680"/>
<dbReference type="Proteomes" id="UP000502996">
    <property type="component" value="Chromosome"/>
</dbReference>
<feature type="transmembrane region" description="Helical" evidence="8">
    <location>
        <begin position="95"/>
        <end position="114"/>
    </location>
</feature>
<gene>
    <name evidence="10" type="ORF">G5V58_24680</name>
</gene>
<dbReference type="InterPro" id="IPR000515">
    <property type="entry name" value="MetI-like"/>
</dbReference>
<dbReference type="InterPro" id="IPR035906">
    <property type="entry name" value="MetI-like_sf"/>
</dbReference>
<dbReference type="PANTHER" id="PTHR43357">
    <property type="entry name" value="INNER MEMBRANE ABC TRANSPORTER PERMEASE PROTEIN YDCV"/>
    <property type="match status" value="1"/>
</dbReference>
<feature type="transmembrane region" description="Helical" evidence="8">
    <location>
        <begin position="367"/>
        <end position="389"/>
    </location>
</feature>
<evidence type="ECO:0000256" key="3">
    <source>
        <dbReference type="ARBA" id="ARBA00022475"/>
    </source>
</evidence>
<dbReference type="EMBL" id="CP049257">
    <property type="protein sequence ID" value="QIG46243.1"/>
    <property type="molecule type" value="Genomic_DNA"/>
</dbReference>
<proteinExistence type="inferred from homology"/>
<keyword evidence="2 8" id="KW-0813">Transport</keyword>
<evidence type="ECO:0000313" key="10">
    <source>
        <dbReference type="EMBL" id="QIG46243.1"/>
    </source>
</evidence>
<feature type="transmembrane region" description="Helical" evidence="8">
    <location>
        <begin position="239"/>
        <end position="262"/>
    </location>
</feature>
<protein>
    <submittedName>
        <fullName evidence="10">Iron ABC transporter permease</fullName>
    </submittedName>
</protein>
<feature type="transmembrane region" description="Helical" evidence="8">
    <location>
        <begin position="339"/>
        <end position="361"/>
    </location>
</feature>
<evidence type="ECO:0000256" key="7">
    <source>
        <dbReference type="ARBA" id="ARBA00023136"/>
    </source>
</evidence>
<comment type="similarity">
    <text evidence="8">Belongs to the binding-protein-dependent transport system permease family.</text>
</comment>
<dbReference type="PANTHER" id="PTHR43357:SF4">
    <property type="entry name" value="INNER MEMBRANE ABC TRANSPORTER PERMEASE PROTEIN YDCV"/>
    <property type="match status" value="1"/>
</dbReference>
<dbReference type="GO" id="GO:0055085">
    <property type="term" value="P:transmembrane transport"/>
    <property type="evidence" value="ECO:0007669"/>
    <property type="project" value="InterPro"/>
</dbReference>
<evidence type="ECO:0000256" key="2">
    <source>
        <dbReference type="ARBA" id="ARBA00022448"/>
    </source>
</evidence>
<evidence type="ECO:0000256" key="1">
    <source>
        <dbReference type="ARBA" id="ARBA00004429"/>
    </source>
</evidence>
<dbReference type="Pfam" id="PF00528">
    <property type="entry name" value="BPD_transp_1"/>
    <property type="match status" value="2"/>
</dbReference>
<evidence type="ECO:0000259" key="9">
    <source>
        <dbReference type="PROSITE" id="PS50928"/>
    </source>
</evidence>
<keyword evidence="7 8" id="KW-0472">Membrane</keyword>
<dbReference type="Gene3D" id="1.10.3720.10">
    <property type="entry name" value="MetI-like"/>
    <property type="match status" value="2"/>
</dbReference>
<feature type="transmembrane region" description="Helical" evidence="8">
    <location>
        <begin position="468"/>
        <end position="489"/>
    </location>
</feature>
<keyword evidence="4" id="KW-0997">Cell inner membrane</keyword>
<feature type="transmembrane region" description="Helical" evidence="8">
    <location>
        <begin position="423"/>
        <end position="445"/>
    </location>
</feature>
<evidence type="ECO:0000256" key="4">
    <source>
        <dbReference type="ARBA" id="ARBA00022519"/>
    </source>
</evidence>
<dbReference type="CDD" id="cd06261">
    <property type="entry name" value="TM_PBP2"/>
    <property type="match status" value="2"/>
</dbReference>
<evidence type="ECO:0000256" key="8">
    <source>
        <dbReference type="RuleBase" id="RU363032"/>
    </source>
</evidence>
<comment type="subcellular location">
    <subcellularLocation>
        <location evidence="1">Cell inner membrane</location>
        <topology evidence="1">Multi-pass membrane protein</topology>
    </subcellularLocation>
    <subcellularLocation>
        <location evidence="8">Cell membrane</location>
        <topology evidence="8">Multi-pass membrane protein</topology>
    </subcellularLocation>
</comment>
<feature type="transmembrane region" description="Helical" evidence="8">
    <location>
        <begin position="307"/>
        <end position="327"/>
    </location>
</feature>
<dbReference type="AlphaFoldDB" id="A0A6G6WM71"/>
<feature type="domain" description="ABC transmembrane type-1" evidence="9">
    <location>
        <begin position="297"/>
        <end position="489"/>
    </location>
</feature>
<keyword evidence="6 8" id="KW-1133">Transmembrane helix</keyword>